<dbReference type="eggNOG" id="COG1278">
    <property type="taxonomic scope" value="Bacteria"/>
</dbReference>
<dbReference type="Gene3D" id="2.40.50.140">
    <property type="entry name" value="Nucleic acid-binding proteins"/>
    <property type="match status" value="1"/>
</dbReference>
<dbReference type="HOGENOM" id="CLU_091970_0_0_6"/>
<dbReference type="CDD" id="cd04458">
    <property type="entry name" value="CSP_CDS"/>
    <property type="match status" value="1"/>
</dbReference>
<dbReference type="PANTHER" id="PTHR12962:SF1">
    <property type="entry name" value="COLD SHOCK DOMAIN-CONTAINING PROTEIN CG9705"/>
    <property type="match status" value="1"/>
</dbReference>
<feature type="compositionally biased region" description="Basic and acidic residues" evidence="3">
    <location>
        <begin position="105"/>
        <end position="123"/>
    </location>
</feature>
<dbReference type="Proteomes" id="UP000002964">
    <property type="component" value="Unassembled WGS sequence"/>
</dbReference>
<dbReference type="RefSeq" id="WP_009147596.1">
    <property type="nucleotide sequence ID" value="NZ_CP121471.1"/>
</dbReference>
<evidence type="ECO:0000259" key="5">
    <source>
        <dbReference type="PROSITE" id="PS51857"/>
    </source>
</evidence>
<protein>
    <submittedName>
        <fullName evidence="6">Putative membrane protein</fullName>
    </submittedName>
</protein>
<comment type="subcellular location">
    <subcellularLocation>
        <location evidence="2">Cytoplasm</location>
    </subcellularLocation>
</comment>
<dbReference type="InterPro" id="IPR002059">
    <property type="entry name" value="CSP_DNA-bd"/>
</dbReference>
<dbReference type="GO" id="GO:0043488">
    <property type="term" value="P:regulation of mRNA stability"/>
    <property type="evidence" value="ECO:0007669"/>
    <property type="project" value="TreeGrafter"/>
</dbReference>
<sequence>MKTDRGALREGTIIRWEQGKGFGFIRPRDGSKDVFVHVTALPNGRPLSVGTDVIFSLTEDPKGRGMRALKAVPAAGKPGSVNKTMVEQQIEHPPQHARRNRLGSRPREENAEHRSTRTDSRRRDQSLRAIPINAQSVFVGFLALFCLTGAVIMIPVTPIPLIAYPLMSLIAFFAYARDKLSAIRNTWRIPESSLHLLEALGGWPGAYLAQKSMRHKTVKTSYQITYWLIVCLHVAFWATWLIAPEMLISVLKSTAEISWSN</sequence>
<feature type="transmembrane region" description="Helical" evidence="4">
    <location>
        <begin position="159"/>
        <end position="176"/>
    </location>
</feature>
<feature type="transmembrane region" description="Helical" evidence="4">
    <location>
        <begin position="224"/>
        <end position="243"/>
    </location>
</feature>
<feature type="compositionally biased region" description="Basic residues" evidence="3">
    <location>
        <begin position="95"/>
        <end position="104"/>
    </location>
</feature>
<dbReference type="InterPro" id="IPR052069">
    <property type="entry name" value="Ca-reg_mRNA-binding_domain"/>
</dbReference>
<dbReference type="InterPro" id="IPR019844">
    <property type="entry name" value="CSD_CS"/>
</dbReference>
<keyword evidence="4" id="KW-0472">Membrane</keyword>
<dbReference type="PROSITE" id="PS51857">
    <property type="entry name" value="CSD_2"/>
    <property type="match status" value="1"/>
</dbReference>
<evidence type="ECO:0000256" key="4">
    <source>
        <dbReference type="SAM" id="Phobius"/>
    </source>
</evidence>
<gene>
    <name evidence="6" type="ORF">Thi970DRAFT_01184</name>
</gene>
<organism evidence="6 7">
    <name type="scientific">Thiorhodovibrio frisius</name>
    <dbReference type="NCBI Taxonomy" id="631362"/>
    <lineage>
        <taxon>Bacteria</taxon>
        <taxon>Pseudomonadati</taxon>
        <taxon>Pseudomonadota</taxon>
        <taxon>Gammaproteobacteria</taxon>
        <taxon>Chromatiales</taxon>
        <taxon>Chromatiaceae</taxon>
        <taxon>Thiorhodovibrio</taxon>
    </lineage>
</organism>
<dbReference type="InterPro" id="IPR011129">
    <property type="entry name" value="CSD"/>
</dbReference>
<dbReference type="SMART" id="SM00357">
    <property type="entry name" value="CSP"/>
    <property type="match status" value="1"/>
</dbReference>
<feature type="domain" description="CSD" evidence="5">
    <location>
        <begin position="8"/>
        <end position="73"/>
    </location>
</feature>
<evidence type="ECO:0000256" key="3">
    <source>
        <dbReference type="SAM" id="MobiDB-lite"/>
    </source>
</evidence>
<reference evidence="6 7" key="2">
    <citation type="submission" date="2011-11" db="EMBL/GenBank/DDBJ databases">
        <authorList>
            <consortium name="US DOE Joint Genome Institute"/>
            <person name="Lucas S."/>
            <person name="Han J."/>
            <person name="Lapidus A."/>
            <person name="Cheng J.-F."/>
            <person name="Goodwin L."/>
            <person name="Pitluck S."/>
            <person name="Peters L."/>
            <person name="Ovchinnikova G."/>
            <person name="Zhang X."/>
            <person name="Detter J.C."/>
            <person name="Han C."/>
            <person name="Tapia R."/>
            <person name="Land M."/>
            <person name="Hauser L."/>
            <person name="Kyrpides N."/>
            <person name="Ivanova N."/>
            <person name="Pagani I."/>
            <person name="Vogl K."/>
            <person name="Liu Z."/>
            <person name="Overmann J."/>
            <person name="Frigaard N.-U."/>
            <person name="Bryant D."/>
            <person name="Woyke T."/>
        </authorList>
    </citation>
    <scope>NUCLEOTIDE SEQUENCE [LARGE SCALE GENOMIC DNA]</scope>
    <source>
        <strain evidence="6 7">970</strain>
    </source>
</reference>
<keyword evidence="4" id="KW-0812">Transmembrane</keyword>
<evidence type="ECO:0000256" key="2">
    <source>
        <dbReference type="RuleBase" id="RU000408"/>
    </source>
</evidence>
<dbReference type="PANTHER" id="PTHR12962">
    <property type="entry name" value="CALCIUM-REGULATED HEAT STABLE PROTEIN CRHSP-24-RELATED"/>
    <property type="match status" value="1"/>
</dbReference>
<evidence type="ECO:0000256" key="1">
    <source>
        <dbReference type="ARBA" id="ARBA00022553"/>
    </source>
</evidence>
<evidence type="ECO:0000313" key="7">
    <source>
        <dbReference type="Proteomes" id="UP000002964"/>
    </source>
</evidence>
<dbReference type="Pfam" id="PF06961">
    <property type="entry name" value="DUF1294"/>
    <property type="match status" value="1"/>
</dbReference>
<dbReference type="PROSITE" id="PS00352">
    <property type="entry name" value="CSD_1"/>
    <property type="match status" value="1"/>
</dbReference>
<dbReference type="GO" id="GO:0003730">
    <property type="term" value="F:mRNA 3'-UTR binding"/>
    <property type="evidence" value="ECO:0007669"/>
    <property type="project" value="TreeGrafter"/>
</dbReference>
<feature type="region of interest" description="Disordered" evidence="3">
    <location>
        <begin position="87"/>
        <end position="123"/>
    </location>
</feature>
<feature type="transmembrane region" description="Helical" evidence="4">
    <location>
        <begin position="130"/>
        <end position="153"/>
    </location>
</feature>
<proteinExistence type="predicted"/>
<name>H8YYI7_9GAMM</name>
<dbReference type="GO" id="GO:0005829">
    <property type="term" value="C:cytosol"/>
    <property type="evidence" value="ECO:0007669"/>
    <property type="project" value="UniProtKB-ARBA"/>
</dbReference>
<keyword evidence="1" id="KW-0597">Phosphoprotein</keyword>
<dbReference type="AlphaFoldDB" id="H8YYI7"/>
<dbReference type="eggNOG" id="COG3326">
    <property type="taxonomic scope" value="Bacteria"/>
</dbReference>
<keyword evidence="7" id="KW-1185">Reference proteome</keyword>
<accession>H8YYI7</accession>
<evidence type="ECO:0000313" key="6">
    <source>
        <dbReference type="EMBL" id="EIC23513.1"/>
    </source>
</evidence>
<dbReference type="OrthoDB" id="72963at2"/>
<dbReference type="EMBL" id="JH603168">
    <property type="protein sequence ID" value="EIC23513.1"/>
    <property type="molecule type" value="Genomic_DNA"/>
</dbReference>
<keyword evidence="4" id="KW-1133">Transmembrane helix</keyword>
<dbReference type="InterPro" id="IPR010718">
    <property type="entry name" value="DUF1294"/>
</dbReference>
<dbReference type="STRING" id="631362.Thi970DRAFT_01184"/>
<dbReference type="SUPFAM" id="SSF50249">
    <property type="entry name" value="Nucleic acid-binding proteins"/>
    <property type="match status" value="1"/>
</dbReference>
<dbReference type="Pfam" id="PF00313">
    <property type="entry name" value="CSD"/>
    <property type="match status" value="1"/>
</dbReference>
<dbReference type="InterPro" id="IPR012340">
    <property type="entry name" value="NA-bd_OB-fold"/>
</dbReference>
<reference evidence="7" key="1">
    <citation type="submission" date="2011-06" db="EMBL/GenBank/DDBJ databases">
        <authorList>
            <consortium name="US DOE Joint Genome Institute (JGI-PGF)"/>
            <person name="Lucas S."/>
            <person name="Han J."/>
            <person name="Lapidus A."/>
            <person name="Cheng J.-F."/>
            <person name="Goodwin L."/>
            <person name="Pitluck S."/>
            <person name="Peters L."/>
            <person name="Land M.L."/>
            <person name="Hauser L."/>
            <person name="Vogl K."/>
            <person name="Liu Z."/>
            <person name="Overmann J."/>
            <person name="Frigaard N.-U."/>
            <person name="Bryant D.A."/>
            <person name="Woyke T.J."/>
        </authorList>
    </citation>
    <scope>NUCLEOTIDE SEQUENCE [LARGE SCALE GENOMIC DNA]</scope>
    <source>
        <strain evidence="7">970</strain>
    </source>
</reference>